<dbReference type="Proteomes" id="UP000238634">
    <property type="component" value="Unassembled WGS sequence"/>
</dbReference>
<sequence>MEIVQNLLTKVGIVSKPQMKALTTLFATILIACSKVNFTVVLFSTDLTQSAAQIYHFYKLRFQIEVLLHHPKTL</sequence>
<reference evidence="2 3" key="1">
    <citation type="submission" date="2018-02" db="EMBL/GenBank/DDBJ databases">
        <authorList>
            <person name="Cohen D.B."/>
            <person name="Kent A.D."/>
        </authorList>
    </citation>
    <scope>NUCLEOTIDE SEQUENCE [LARGE SCALE GENOMIC DNA]</scope>
    <source>
        <strain evidence="2 3">ULC007</strain>
    </source>
</reference>
<gene>
    <name evidence="2" type="ORF">C7B65_08230</name>
</gene>
<evidence type="ECO:0000313" key="2">
    <source>
        <dbReference type="EMBL" id="PSB20413.1"/>
    </source>
</evidence>
<accession>A0A2T1DIW7</accession>
<comment type="caution">
    <text evidence="2">The sequence shown here is derived from an EMBL/GenBank/DDBJ whole genome shotgun (WGS) entry which is preliminary data.</text>
</comment>
<organism evidence="2 3">
    <name type="scientific">Phormidesmis priestleyi ULC007</name>
    <dbReference type="NCBI Taxonomy" id="1920490"/>
    <lineage>
        <taxon>Bacteria</taxon>
        <taxon>Bacillati</taxon>
        <taxon>Cyanobacteriota</taxon>
        <taxon>Cyanophyceae</taxon>
        <taxon>Leptolyngbyales</taxon>
        <taxon>Leptolyngbyaceae</taxon>
        <taxon>Phormidesmis</taxon>
    </lineage>
</organism>
<dbReference type="STRING" id="1920490.GCA_001895925_04224"/>
<proteinExistence type="predicted"/>
<evidence type="ECO:0000313" key="3">
    <source>
        <dbReference type="Proteomes" id="UP000238634"/>
    </source>
</evidence>
<reference evidence="2 3" key="2">
    <citation type="submission" date="2018-03" db="EMBL/GenBank/DDBJ databases">
        <title>The ancient ancestry and fast evolution of plastids.</title>
        <authorList>
            <person name="Moore K.R."/>
            <person name="Magnabosco C."/>
            <person name="Momper L."/>
            <person name="Gold D.A."/>
            <person name="Bosak T."/>
            <person name="Fournier G.P."/>
        </authorList>
    </citation>
    <scope>NUCLEOTIDE SEQUENCE [LARGE SCALE GENOMIC DNA]</scope>
    <source>
        <strain evidence="2 3">ULC007</strain>
    </source>
</reference>
<dbReference type="RefSeq" id="WP_073070330.1">
    <property type="nucleotide sequence ID" value="NZ_MPPI01000006.1"/>
</dbReference>
<dbReference type="EMBL" id="PVWG01000006">
    <property type="protein sequence ID" value="PSB20413.1"/>
    <property type="molecule type" value="Genomic_DNA"/>
</dbReference>
<name>A0A2T1DIW7_9CYAN</name>
<keyword evidence="1" id="KW-0812">Transmembrane</keyword>
<feature type="transmembrane region" description="Helical" evidence="1">
    <location>
        <begin position="21"/>
        <end position="43"/>
    </location>
</feature>
<keyword evidence="1" id="KW-0472">Membrane</keyword>
<keyword evidence="1" id="KW-1133">Transmembrane helix</keyword>
<dbReference type="AlphaFoldDB" id="A0A2T1DIW7"/>
<evidence type="ECO:0000256" key="1">
    <source>
        <dbReference type="SAM" id="Phobius"/>
    </source>
</evidence>
<keyword evidence="3" id="KW-1185">Reference proteome</keyword>
<protein>
    <submittedName>
        <fullName evidence="2">Uncharacterized protein</fullName>
    </submittedName>
</protein>